<organism evidence="2 3">
    <name type="scientific">Parachaetomium inaequale</name>
    <dbReference type="NCBI Taxonomy" id="2588326"/>
    <lineage>
        <taxon>Eukaryota</taxon>
        <taxon>Fungi</taxon>
        <taxon>Dikarya</taxon>
        <taxon>Ascomycota</taxon>
        <taxon>Pezizomycotina</taxon>
        <taxon>Sordariomycetes</taxon>
        <taxon>Sordariomycetidae</taxon>
        <taxon>Sordariales</taxon>
        <taxon>Chaetomiaceae</taxon>
        <taxon>Parachaetomium</taxon>
    </lineage>
</organism>
<dbReference type="AlphaFoldDB" id="A0AAN6P8P4"/>
<dbReference type="Proteomes" id="UP001303115">
    <property type="component" value="Unassembled WGS sequence"/>
</dbReference>
<feature type="compositionally biased region" description="Acidic residues" evidence="1">
    <location>
        <begin position="77"/>
        <end position="96"/>
    </location>
</feature>
<feature type="compositionally biased region" description="Basic residues" evidence="1">
    <location>
        <begin position="1"/>
        <end position="10"/>
    </location>
</feature>
<evidence type="ECO:0000313" key="2">
    <source>
        <dbReference type="EMBL" id="KAK4031821.1"/>
    </source>
</evidence>
<name>A0AAN6P8P4_9PEZI</name>
<sequence length="381" mass="41877">MSRARSHSKRRQDANHDHDTNSLPVTKRPRIHRAAKKDQGAPDTVQADPLPAIVVASQAAPELEPRSGAAHEKAVDSDGEYEPGDDDEESDDEAEQSPETRNKSVLNGKVALDNRVSDEAEVKDEEASRAGPEKADAAKTAKSFASNIERFNYLFSQVVKSLVEWCQAQPVEEFLEGSSDGHALCRSAFIVLLKSNPTILSETLRSSIPTPVKEVLGRGDFSIGDLQTLPEVPARYKEVGCYLAVSAKDLAGGKVQDSARFVDLVRGVLSEVGAYLGSTARKRGMRERIREHRREIKRALQGRSKKPKGSFYHFAGRPGVETTFFLLARMDPAEESSKVKSLLLEGILQAYLGLVQEATYDAWWHNSLVVPFIDSIRASAP</sequence>
<protein>
    <submittedName>
        <fullName evidence="2">Uncharacterized protein</fullName>
    </submittedName>
</protein>
<evidence type="ECO:0000313" key="3">
    <source>
        <dbReference type="Proteomes" id="UP001303115"/>
    </source>
</evidence>
<feature type="non-terminal residue" evidence="2">
    <location>
        <position position="381"/>
    </location>
</feature>
<keyword evidence="3" id="KW-1185">Reference proteome</keyword>
<feature type="compositionally biased region" description="Basic and acidic residues" evidence="1">
    <location>
        <begin position="115"/>
        <end position="137"/>
    </location>
</feature>
<feature type="compositionally biased region" description="Basic and acidic residues" evidence="1">
    <location>
        <begin position="63"/>
        <end position="76"/>
    </location>
</feature>
<evidence type="ECO:0000256" key="1">
    <source>
        <dbReference type="SAM" id="MobiDB-lite"/>
    </source>
</evidence>
<accession>A0AAN6P8P4</accession>
<dbReference type="EMBL" id="MU854696">
    <property type="protein sequence ID" value="KAK4031821.1"/>
    <property type="molecule type" value="Genomic_DNA"/>
</dbReference>
<comment type="caution">
    <text evidence="2">The sequence shown here is derived from an EMBL/GenBank/DDBJ whole genome shotgun (WGS) entry which is preliminary data.</text>
</comment>
<feature type="region of interest" description="Disordered" evidence="1">
    <location>
        <begin position="1"/>
        <end position="137"/>
    </location>
</feature>
<feature type="compositionally biased region" description="Basic and acidic residues" evidence="1">
    <location>
        <begin position="11"/>
        <end position="20"/>
    </location>
</feature>
<proteinExistence type="predicted"/>
<reference evidence="3" key="1">
    <citation type="journal article" date="2023" name="Mol. Phylogenet. Evol.">
        <title>Genome-scale phylogeny and comparative genomics of the fungal order Sordariales.</title>
        <authorList>
            <person name="Hensen N."/>
            <person name="Bonometti L."/>
            <person name="Westerberg I."/>
            <person name="Brannstrom I.O."/>
            <person name="Guillou S."/>
            <person name="Cros-Aarteil S."/>
            <person name="Calhoun S."/>
            <person name="Haridas S."/>
            <person name="Kuo A."/>
            <person name="Mondo S."/>
            <person name="Pangilinan J."/>
            <person name="Riley R."/>
            <person name="LaButti K."/>
            <person name="Andreopoulos B."/>
            <person name="Lipzen A."/>
            <person name="Chen C."/>
            <person name="Yan M."/>
            <person name="Daum C."/>
            <person name="Ng V."/>
            <person name="Clum A."/>
            <person name="Steindorff A."/>
            <person name="Ohm R.A."/>
            <person name="Martin F."/>
            <person name="Silar P."/>
            <person name="Natvig D.O."/>
            <person name="Lalanne C."/>
            <person name="Gautier V."/>
            <person name="Ament-Velasquez S.L."/>
            <person name="Kruys A."/>
            <person name="Hutchinson M.I."/>
            <person name="Powell A.J."/>
            <person name="Barry K."/>
            <person name="Miller A.N."/>
            <person name="Grigoriev I.V."/>
            <person name="Debuchy R."/>
            <person name="Gladieux P."/>
            <person name="Hiltunen Thoren M."/>
            <person name="Johannesson H."/>
        </authorList>
    </citation>
    <scope>NUCLEOTIDE SEQUENCE [LARGE SCALE GENOMIC DNA]</scope>
    <source>
        <strain evidence="3">CBS 284.82</strain>
    </source>
</reference>
<gene>
    <name evidence="2" type="ORF">C8A01DRAFT_41738</name>
</gene>